<protein>
    <submittedName>
        <fullName evidence="1">Uncharacterized protein</fullName>
    </submittedName>
</protein>
<accession>A0ABN9CPY8</accession>
<sequence>SGKNSLTLVISGKNVPLHWVISGKNSPYIVGQWVECPLHWDQNWEEFSLHW</sequence>
<comment type="caution">
    <text evidence="1">The sequence shown here is derived from an EMBL/GenBank/DDBJ whole genome shotgun (WGS) entry which is preliminary data.</text>
</comment>
<reference evidence="1" key="1">
    <citation type="submission" date="2023-05" db="EMBL/GenBank/DDBJ databases">
        <authorList>
            <person name="Stuckert A."/>
        </authorList>
    </citation>
    <scope>NUCLEOTIDE SEQUENCE</scope>
</reference>
<evidence type="ECO:0000313" key="2">
    <source>
        <dbReference type="Proteomes" id="UP001162483"/>
    </source>
</evidence>
<keyword evidence="2" id="KW-1185">Reference proteome</keyword>
<name>A0ABN9CPY8_9NEOB</name>
<feature type="non-terminal residue" evidence="1">
    <location>
        <position position="1"/>
    </location>
</feature>
<organism evidence="1 2">
    <name type="scientific">Staurois parvus</name>
    <dbReference type="NCBI Taxonomy" id="386267"/>
    <lineage>
        <taxon>Eukaryota</taxon>
        <taxon>Metazoa</taxon>
        <taxon>Chordata</taxon>
        <taxon>Craniata</taxon>
        <taxon>Vertebrata</taxon>
        <taxon>Euteleostomi</taxon>
        <taxon>Amphibia</taxon>
        <taxon>Batrachia</taxon>
        <taxon>Anura</taxon>
        <taxon>Neobatrachia</taxon>
        <taxon>Ranoidea</taxon>
        <taxon>Ranidae</taxon>
        <taxon>Staurois</taxon>
    </lineage>
</organism>
<proteinExistence type="predicted"/>
<evidence type="ECO:0000313" key="1">
    <source>
        <dbReference type="EMBL" id="CAI9562244.1"/>
    </source>
</evidence>
<gene>
    <name evidence="1" type="ORF">SPARVUS_LOCUS5576178</name>
</gene>
<dbReference type="EMBL" id="CATNWA010011759">
    <property type="protein sequence ID" value="CAI9562244.1"/>
    <property type="molecule type" value="Genomic_DNA"/>
</dbReference>
<dbReference type="Proteomes" id="UP001162483">
    <property type="component" value="Unassembled WGS sequence"/>
</dbReference>